<dbReference type="Gene3D" id="3.40.50.300">
    <property type="entry name" value="P-loop containing nucleotide triphosphate hydrolases"/>
    <property type="match status" value="2"/>
</dbReference>
<dbReference type="EMBL" id="CAADGD010000039">
    <property type="protein sequence ID" value="VFK70815.1"/>
    <property type="molecule type" value="Genomic_DNA"/>
</dbReference>
<sequence>MKIQIHDFGPIHHFECDLDKDLHFIVGKNNVGKSYGITVVYLLLKALMESRKNLDSTEFLHERVIQLPGEIFDRVSALNLGDEADIGDIFREEIIGLLKDTFLKRFRDYIGETYGTIDHVTNQFSGESPRIRLTFGSAEIEIGVAKPEKVLEVKELTVGGGATLRRVVESRPPDYEADNIVLYHDGRDYGRFKASFIVACAYFFGNMLKDALGGIRDIHYLPASRSAAYQVLSASRGLIAALSENQSSSNDRLLLKSPADLSTISTPLNDYFRDLSEIKQDKNSQGNDPIHGIAKDIERDILGGNVEFDGETKQMSYTPRGTGLRLDVDCASSMVSELSPFVAFLRHMATGSRSVAQTGSSPIGKENNIPKTLVFMEEPEAHLHPANQARLMSAFAALIFAADVKIFLTSHSNYLFTKLNNLILAGEIDMDAVAAYVFKPSKMGSEALPLAVDKFGIDDENFVDLAEELYEEKLDLIERINADAG</sequence>
<dbReference type="EMBL" id="CAADFZ010000032">
    <property type="protein sequence ID" value="VFK63347.1"/>
    <property type="molecule type" value="Genomic_DNA"/>
</dbReference>
<gene>
    <name evidence="2" type="ORF">BECKUNK1418G_GA0071005_103215</name>
    <name evidence="3" type="ORF">BECKUNK1418H_GA0071006_103915</name>
</gene>
<name>A0A451ABF0_9GAMM</name>
<evidence type="ECO:0000313" key="2">
    <source>
        <dbReference type="EMBL" id="VFK63347.1"/>
    </source>
</evidence>
<accession>A0A451ABF0</accession>
<proteinExistence type="predicted"/>
<dbReference type="PANTHER" id="PTHR43581">
    <property type="entry name" value="ATP/GTP PHOSPHATASE"/>
    <property type="match status" value="1"/>
</dbReference>
<dbReference type="Pfam" id="PF13175">
    <property type="entry name" value="AAA_15"/>
    <property type="match status" value="1"/>
</dbReference>
<dbReference type="InterPro" id="IPR051396">
    <property type="entry name" value="Bact_Antivir_Def_Nuclease"/>
</dbReference>
<dbReference type="InterPro" id="IPR041685">
    <property type="entry name" value="AAA_GajA/Old/RecF-like"/>
</dbReference>
<dbReference type="PANTHER" id="PTHR43581:SF2">
    <property type="entry name" value="EXCINUCLEASE ATPASE SUBUNIT"/>
    <property type="match status" value="1"/>
</dbReference>
<organism evidence="2">
    <name type="scientific">Candidatus Kentrum sp. UNK</name>
    <dbReference type="NCBI Taxonomy" id="2126344"/>
    <lineage>
        <taxon>Bacteria</taxon>
        <taxon>Pseudomonadati</taxon>
        <taxon>Pseudomonadota</taxon>
        <taxon>Gammaproteobacteria</taxon>
        <taxon>Candidatus Kentrum</taxon>
    </lineage>
</organism>
<reference evidence="2" key="1">
    <citation type="submission" date="2019-02" db="EMBL/GenBank/DDBJ databases">
        <authorList>
            <person name="Gruber-Vodicka R. H."/>
            <person name="Seah K. B. B."/>
        </authorList>
    </citation>
    <scope>NUCLEOTIDE SEQUENCE</scope>
    <source>
        <strain evidence="3">BECK_BY19</strain>
        <strain evidence="2">BECK_BY8</strain>
    </source>
</reference>
<protein>
    <submittedName>
        <fullName evidence="2">Predicted ATPase</fullName>
    </submittedName>
</protein>
<evidence type="ECO:0000259" key="1">
    <source>
        <dbReference type="Pfam" id="PF13175"/>
    </source>
</evidence>
<evidence type="ECO:0000313" key="3">
    <source>
        <dbReference type="EMBL" id="VFK70815.1"/>
    </source>
</evidence>
<dbReference type="AlphaFoldDB" id="A0A451ABF0"/>
<dbReference type="InterPro" id="IPR027417">
    <property type="entry name" value="P-loop_NTPase"/>
</dbReference>
<dbReference type="SUPFAM" id="SSF52540">
    <property type="entry name" value="P-loop containing nucleoside triphosphate hydrolases"/>
    <property type="match status" value="1"/>
</dbReference>
<feature type="domain" description="Endonuclease GajA/Old nuclease/RecF-like AAA" evidence="1">
    <location>
        <begin position="2"/>
        <end position="415"/>
    </location>
</feature>